<dbReference type="CDD" id="cd06171">
    <property type="entry name" value="Sigma70_r4"/>
    <property type="match status" value="1"/>
</dbReference>
<dbReference type="Gene3D" id="1.10.10.10">
    <property type="entry name" value="Winged helix-like DNA-binding domain superfamily/Winged helix DNA-binding domain"/>
    <property type="match status" value="1"/>
</dbReference>
<dbReference type="Pfam" id="PF08281">
    <property type="entry name" value="Sigma70_r4_2"/>
    <property type="match status" value="1"/>
</dbReference>
<dbReference type="RefSeq" id="WP_119151564.1">
    <property type="nucleotide sequence ID" value="NZ_JBHSOV010000041.1"/>
</dbReference>
<keyword evidence="3" id="KW-1185">Reference proteome</keyword>
<dbReference type="SUPFAM" id="SSF88659">
    <property type="entry name" value="Sigma3 and sigma4 domains of RNA polymerase sigma factors"/>
    <property type="match status" value="1"/>
</dbReference>
<dbReference type="InterPro" id="IPR013324">
    <property type="entry name" value="RNA_pol_sigma_r3/r4-like"/>
</dbReference>
<dbReference type="EMBL" id="QXJM01000040">
    <property type="protein sequence ID" value="RIE01305.1"/>
    <property type="molecule type" value="Genomic_DNA"/>
</dbReference>
<comment type="caution">
    <text evidence="2">The sequence shown here is derived from an EMBL/GenBank/DDBJ whole genome shotgun (WGS) entry which is preliminary data.</text>
</comment>
<protein>
    <submittedName>
        <fullName evidence="2">Sigma-70 family RNA polymerase sigma factor</fullName>
    </submittedName>
</protein>
<dbReference type="AlphaFoldDB" id="A0A398CFU5"/>
<sequence length="153" mass="17582">MWVKERLKEYAKGKRQLEASRKLLSPDHPDQVHLAGMISDMAYAIKWMQSGRQPGIYRGVERRGMYREPFVLDKDLFPSLQEAEPVSPIRLTTEQRQAALEAIRAMSDRERDCYLLYATQGLSYAQIGSALGLSRYTVKEYVQRAKSKAQQAI</sequence>
<dbReference type="InterPro" id="IPR036388">
    <property type="entry name" value="WH-like_DNA-bd_sf"/>
</dbReference>
<evidence type="ECO:0000259" key="1">
    <source>
        <dbReference type="PROSITE" id="PS00622"/>
    </source>
</evidence>
<accession>A0A398CFU5</accession>
<dbReference type="InterPro" id="IPR000792">
    <property type="entry name" value="Tscrpt_reg_LuxR_C"/>
</dbReference>
<reference evidence="2 3" key="1">
    <citation type="submission" date="2018-09" db="EMBL/GenBank/DDBJ databases">
        <title>Cohnella cavernae sp. nov., isolated from a karst cave.</title>
        <authorList>
            <person name="Zhu H."/>
        </authorList>
    </citation>
    <scope>NUCLEOTIDE SEQUENCE [LARGE SCALE GENOMIC DNA]</scope>
    <source>
        <strain evidence="2 3">K2E09-144</strain>
    </source>
</reference>
<dbReference type="OrthoDB" id="2083683at2"/>
<dbReference type="GO" id="GO:0016987">
    <property type="term" value="F:sigma factor activity"/>
    <property type="evidence" value="ECO:0007669"/>
    <property type="project" value="InterPro"/>
</dbReference>
<dbReference type="InterPro" id="IPR014284">
    <property type="entry name" value="RNA_pol_sigma-70_dom"/>
</dbReference>
<feature type="domain" description="HTH luxR-type" evidence="1">
    <location>
        <begin position="121"/>
        <end position="148"/>
    </location>
</feature>
<proteinExistence type="predicted"/>
<evidence type="ECO:0000313" key="3">
    <source>
        <dbReference type="Proteomes" id="UP000266340"/>
    </source>
</evidence>
<dbReference type="GO" id="GO:0003677">
    <property type="term" value="F:DNA binding"/>
    <property type="evidence" value="ECO:0007669"/>
    <property type="project" value="InterPro"/>
</dbReference>
<dbReference type="GO" id="GO:0006352">
    <property type="term" value="P:DNA-templated transcription initiation"/>
    <property type="evidence" value="ECO:0007669"/>
    <property type="project" value="InterPro"/>
</dbReference>
<dbReference type="InterPro" id="IPR013249">
    <property type="entry name" value="RNA_pol_sigma70_r4_t2"/>
</dbReference>
<dbReference type="NCBIfam" id="TIGR02937">
    <property type="entry name" value="sigma70-ECF"/>
    <property type="match status" value="1"/>
</dbReference>
<dbReference type="PROSITE" id="PS00622">
    <property type="entry name" value="HTH_LUXR_1"/>
    <property type="match status" value="1"/>
</dbReference>
<name>A0A398CFU5_9BACL</name>
<organism evidence="2 3">
    <name type="scientific">Cohnella faecalis</name>
    <dbReference type="NCBI Taxonomy" id="2315694"/>
    <lineage>
        <taxon>Bacteria</taxon>
        <taxon>Bacillati</taxon>
        <taxon>Bacillota</taxon>
        <taxon>Bacilli</taxon>
        <taxon>Bacillales</taxon>
        <taxon>Paenibacillaceae</taxon>
        <taxon>Cohnella</taxon>
    </lineage>
</organism>
<gene>
    <name evidence="2" type="ORF">D3H35_23260</name>
</gene>
<dbReference type="Proteomes" id="UP000266340">
    <property type="component" value="Unassembled WGS sequence"/>
</dbReference>
<evidence type="ECO:0000313" key="2">
    <source>
        <dbReference type="EMBL" id="RIE01305.1"/>
    </source>
</evidence>